<dbReference type="EC" id="3.5.1.28" evidence="2"/>
<name>A0ABS4G6T1_9CLOT</name>
<dbReference type="GO" id="GO:0008745">
    <property type="term" value="F:N-acetylmuramoyl-L-alanine amidase activity"/>
    <property type="evidence" value="ECO:0007669"/>
    <property type="project" value="UniProtKB-EC"/>
</dbReference>
<dbReference type="InterPro" id="IPR036680">
    <property type="entry name" value="SPOR-like_sf"/>
</dbReference>
<dbReference type="SUPFAM" id="SSF53187">
    <property type="entry name" value="Zn-dependent exopeptidases"/>
    <property type="match status" value="1"/>
</dbReference>
<dbReference type="RefSeq" id="WP_209460446.1">
    <property type="nucleotide sequence ID" value="NZ_JAGGKC010000026.1"/>
</dbReference>
<dbReference type="PROSITE" id="PS51724">
    <property type="entry name" value="SPOR"/>
    <property type="match status" value="1"/>
</dbReference>
<keyword evidence="2" id="KW-0378">Hydrolase</keyword>
<reference evidence="2 3" key="1">
    <citation type="submission" date="2021-03" db="EMBL/GenBank/DDBJ databases">
        <title>Genomic Encyclopedia of Type Strains, Phase IV (KMG-IV): sequencing the most valuable type-strain genomes for metagenomic binning, comparative biology and taxonomic classification.</title>
        <authorList>
            <person name="Goeker M."/>
        </authorList>
    </citation>
    <scope>NUCLEOTIDE SEQUENCE [LARGE SCALE GENOMIC DNA]</scope>
    <source>
        <strain evidence="2 3">DSM 6139</strain>
    </source>
</reference>
<dbReference type="Pfam" id="PF01520">
    <property type="entry name" value="Amidase_3"/>
    <property type="match status" value="1"/>
</dbReference>
<keyword evidence="3" id="KW-1185">Reference proteome</keyword>
<dbReference type="InterPro" id="IPR007730">
    <property type="entry name" value="SPOR-like_dom"/>
</dbReference>
<dbReference type="SMART" id="SM00646">
    <property type="entry name" value="Ami_3"/>
    <property type="match status" value="1"/>
</dbReference>
<comment type="caution">
    <text evidence="2">The sequence shown here is derived from an EMBL/GenBank/DDBJ whole genome shotgun (WGS) entry which is preliminary data.</text>
</comment>
<protein>
    <submittedName>
        <fullName evidence="2">N-acetylmuramoyl-L-alanine amidase</fullName>
        <ecNumber evidence="2">3.5.1.28</ecNumber>
    </submittedName>
</protein>
<gene>
    <name evidence="2" type="ORF">J2Z34_002754</name>
</gene>
<feature type="domain" description="SPOR" evidence="1">
    <location>
        <begin position="192"/>
        <end position="229"/>
    </location>
</feature>
<dbReference type="Proteomes" id="UP001519271">
    <property type="component" value="Unassembled WGS sequence"/>
</dbReference>
<accession>A0ABS4G6T1</accession>
<proteinExistence type="predicted"/>
<dbReference type="SUPFAM" id="SSF110997">
    <property type="entry name" value="Sporulation related repeat"/>
    <property type="match status" value="1"/>
</dbReference>
<dbReference type="Pfam" id="PF05036">
    <property type="entry name" value="SPOR"/>
    <property type="match status" value="1"/>
</dbReference>
<evidence type="ECO:0000259" key="1">
    <source>
        <dbReference type="PROSITE" id="PS51724"/>
    </source>
</evidence>
<sequence length="229" mass="24219">MKIYLSPSNQASNLYSGIKTNEKAEMEKLAIELSEALKGYDCEVIIADKKLSINPGGRSAEASRAGCMLYLALHSNAGGGGRASGAVAFYHPGSRQSREVAEALVKELDLLCPVPSNRAQPVADGMEQFGGYGLAEIRNPYAAKLVPVLIEVNFHDNPDTAAWIASNTRSIAEACAKALAGSLGISSKDPSNGSIRLYKVQAGAFSNLKNAEELAGRLKKSGFDAWITG</sequence>
<dbReference type="Gene3D" id="3.40.630.40">
    <property type="entry name" value="Zn-dependent exopeptidases"/>
    <property type="match status" value="1"/>
</dbReference>
<dbReference type="EMBL" id="JAGGKC010000026">
    <property type="protein sequence ID" value="MBP1920243.1"/>
    <property type="molecule type" value="Genomic_DNA"/>
</dbReference>
<organism evidence="2 3">
    <name type="scientific">Youngiibacter multivorans</name>
    <dbReference type="NCBI Taxonomy" id="937251"/>
    <lineage>
        <taxon>Bacteria</taxon>
        <taxon>Bacillati</taxon>
        <taxon>Bacillota</taxon>
        <taxon>Clostridia</taxon>
        <taxon>Eubacteriales</taxon>
        <taxon>Clostridiaceae</taxon>
        <taxon>Youngiibacter</taxon>
    </lineage>
</organism>
<evidence type="ECO:0000313" key="3">
    <source>
        <dbReference type="Proteomes" id="UP001519271"/>
    </source>
</evidence>
<evidence type="ECO:0000313" key="2">
    <source>
        <dbReference type="EMBL" id="MBP1920243.1"/>
    </source>
</evidence>
<dbReference type="InterPro" id="IPR002508">
    <property type="entry name" value="MurNAc-LAA_cat"/>
</dbReference>